<reference evidence="1" key="1">
    <citation type="journal article" date="2019" name="Sci. Rep.">
        <title>Draft genome of Tanacetum cinerariifolium, the natural source of mosquito coil.</title>
        <authorList>
            <person name="Yamashiro T."/>
            <person name="Shiraishi A."/>
            <person name="Satake H."/>
            <person name="Nakayama K."/>
        </authorList>
    </citation>
    <scope>NUCLEOTIDE SEQUENCE</scope>
</reference>
<sequence>MFKVDSLKVMQAMLERIKLQEQGLSLQLEMVKDSEWFKDKMLPAQAQEAWVVLNDKQHYFLEETDECDDLQLQAIINFKADHIDAYDSDCNDEATTNAIFMANLSHVGSMNDDMIEPPYDCNILFEVPHYDTYHDSDMLNYNIQEMEYIENIVSNYESYDELTSNINFISYNDYMLTIGNDTDNYVPLPVHKNDMMLFVIEHMKSQVEKCNMVNQETQSVNESLTNELK</sequence>
<comment type="caution">
    <text evidence="1">The sequence shown here is derived from an EMBL/GenBank/DDBJ whole genome shotgun (WGS) entry which is preliminary data.</text>
</comment>
<evidence type="ECO:0000313" key="1">
    <source>
        <dbReference type="EMBL" id="GEU82619.1"/>
    </source>
</evidence>
<dbReference type="EMBL" id="BKCJ010008515">
    <property type="protein sequence ID" value="GEU82619.1"/>
    <property type="molecule type" value="Genomic_DNA"/>
</dbReference>
<name>A0A6L2NAI8_TANCI</name>
<dbReference type="AlphaFoldDB" id="A0A6L2NAI8"/>
<evidence type="ECO:0008006" key="2">
    <source>
        <dbReference type="Google" id="ProtNLM"/>
    </source>
</evidence>
<proteinExistence type="predicted"/>
<accession>A0A6L2NAI8</accession>
<gene>
    <name evidence="1" type="ORF">Tci_054597</name>
</gene>
<organism evidence="1">
    <name type="scientific">Tanacetum cinerariifolium</name>
    <name type="common">Dalmatian daisy</name>
    <name type="synonym">Chrysanthemum cinerariifolium</name>
    <dbReference type="NCBI Taxonomy" id="118510"/>
    <lineage>
        <taxon>Eukaryota</taxon>
        <taxon>Viridiplantae</taxon>
        <taxon>Streptophyta</taxon>
        <taxon>Embryophyta</taxon>
        <taxon>Tracheophyta</taxon>
        <taxon>Spermatophyta</taxon>
        <taxon>Magnoliopsida</taxon>
        <taxon>eudicotyledons</taxon>
        <taxon>Gunneridae</taxon>
        <taxon>Pentapetalae</taxon>
        <taxon>asterids</taxon>
        <taxon>campanulids</taxon>
        <taxon>Asterales</taxon>
        <taxon>Asteraceae</taxon>
        <taxon>Asteroideae</taxon>
        <taxon>Anthemideae</taxon>
        <taxon>Anthemidinae</taxon>
        <taxon>Tanacetum</taxon>
    </lineage>
</organism>
<protein>
    <recommendedName>
        <fullName evidence="2">Retrovirus-related Pol polyprotein from transposon TNT 1-94</fullName>
    </recommendedName>
</protein>